<feature type="non-terminal residue" evidence="3">
    <location>
        <position position="1"/>
    </location>
</feature>
<dbReference type="InterPro" id="IPR006073">
    <property type="entry name" value="GTP-bd"/>
</dbReference>
<sequence length="363" mass="42196">SVMGATGSGKSTFINLASGSNLAVSDSLESCTVDVETSTFFLDGRTVTLVDTPGFDDTTRSDTDVLKSITDYLSDSYSQGARLAGVIYMHRITDNKMGGPSRRNFHIFRNLCGDANLQNVLLVTNMWSKVDPDEGEARERELANKERFFKPALDRGARMLRHDGSQESTYAILRHLVGLEPSTLLVQDEMVNQEKDLAHTTVGADIMREVKEQGERHAEALEDLCIGIEAARLAEDEETRQILQEEARKAREKVEQIRKRRARELAETARRRAEAQLAAERELRERDKKEREGQERERREGERRERDRQERERRELERREREEQERERRERERRERDGQEREKKERERREKEKSSDSSMCLIQ</sequence>
<feature type="region of interest" description="Disordered" evidence="1">
    <location>
        <begin position="278"/>
        <end position="363"/>
    </location>
</feature>
<dbReference type="Pfam" id="PF01926">
    <property type="entry name" value="MMR_HSR1"/>
    <property type="match status" value="1"/>
</dbReference>
<dbReference type="AlphaFoldDB" id="A0AAD4G8L7"/>
<accession>A0AAD4G8L7</accession>
<feature type="domain" description="G" evidence="2">
    <location>
        <begin position="2"/>
        <end position="61"/>
    </location>
</feature>
<keyword evidence="4" id="KW-1185">Reference proteome</keyword>
<evidence type="ECO:0000256" key="1">
    <source>
        <dbReference type="SAM" id="MobiDB-lite"/>
    </source>
</evidence>
<dbReference type="GO" id="GO:0016787">
    <property type="term" value="F:hydrolase activity"/>
    <property type="evidence" value="ECO:0007669"/>
    <property type="project" value="UniProtKB-KW"/>
</dbReference>
<evidence type="ECO:0000313" key="4">
    <source>
        <dbReference type="Proteomes" id="UP001194468"/>
    </source>
</evidence>
<dbReference type="Gene3D" id="3.40.50.300">
    <property type="entry name" value="P-loop containing nucleotide triphosphate hydrolases"/>
    <property type="match status" value="1"/>
</dbReference>
<name>A0AAD4G8L7_BOLED</name>
<proteinExistence type="predicted"/>
<gene>
    <name evidence="3" type="ORF">L210DRAFT_3416704</name>
</gene>
<organism evidence="3 4">
    <name type="scientific">Boletus edulis BED1</name>
    <dbReference type="NCBI Taxonomy" id="1328754"/>
    <lineage>
        <taxon>Eukaryota</taxon>
        <taxon>Fungi</taxon>
        <taxon>Dikarya</taxon>
        <taxon>Basidiomycota</taxon>
        <taxon>Agaricomycotina</taxon>
        <taxon>Agaricomycetes</taxon>
        <taxon>Agaricomycetidae</taxon>
        <taxon>Boletales</taxon>
        <taxon>Boletineae</taxon>
        <taxon>Boletaceae</taxon>
        <taxon>Boletoideae</taxon>
        <taxon>Boletus</taxon>
    </lineage>
</organism>
<dbReference type="GO" id="GO:0005525">
    <property type="term" value="F:GTP binding"/>
    <property type="evidence" value="ECO:0007669"/>
    <property type="project" value="InterPro"/>
</dbReference>
<evidence type="ECO:0000259" key="2">
    <source>
        <dbReference type="Pfam" id="PF01926"/>
    </source>
</evidence>
<comment type="caution">
    <text evidence="3">The sequence shown here is derived from an EMBL/GenBank/DDBJ whole genome shotgun (WGS) entry which is preliminary data.</text>
</comment>
<dbReference type="SUPFAM" id="SSF52540">
    <property type="entry name" value="P-loop containing nucleoside triphosphate hydrolases"/>
    <property type="match status" value="1"/>
</dbReference>
<dbReference type="CDD" id="cd00882">
    <property type="entry name" value="Ras_like_GTPase"/>
    <property type="match status" value="1"/>
</dbReference>
<protein>
    <submittedName>
        <fullName evidence="3">P-loop containing nucleoside triphosphate hydrolase protein</fullName>
    </submittedName>
</protein>
<dbReference type="EMBL" id="WHUW01000054">
    <property type="protein sequence ID" value="KAF8430984.1"/>
    <property type="molecule type" value="Genomic_DNA"/>
</dbReference>
<evidence type="ECO:0000313" key="3">
    <source>
        <dbReference type="EMBL" id="KAF8430984.1"/>
    </source>
</evidence>
<dbReference type="InterPro" id="IPR027417">
    <property type="entry name" value="P-loop_NTPase"/>
</dbReference>
<reference evidence="3" key="1">
    <citation type="submission" date="2019-10" db="EMBL/GenBank/DDBJ databases">
        <authorList>
            <consortium name="DOE Joint Genome Institute"/>
            <person name="Kuo A."/>
            <person name="Miyauchi S."/>
            <person name="Kiss E."/>
            <person name="Drula E."/>
            <person name="Kohler A."/>
            <person name="Sanchez-Garcia M."/>
            <person name="Andreopoulos B."/>
            <person name="Barry K.W."/>
            <person name="Bonito G."/>
            <person name="Buee M."/>
            <person name="Carver A."/>
            <person name="Chen C."/>
            <person name="Cichocki N."/>
            <person name="Clum A."/>
            <person name="Culley D."/>
            <person name="Crous P.W."/>
            <person name="Fauchery L."/>
            <person name="Girlanda M."/>
            <person name="Hayes R."/>
            <person name="Keri Z."/>
            <person name="LaButti K."/>
            <person name="Lipzen A."/>
            <person name="Lombard V."/>
            <person name="Magnuson J."/>
            <person name="Maillard F."/>
            <person name="Morin E."/>
            <person name="Murat C."/>
            <person name="Nolan M."/>
            <person name="Ohm R."/>
            <person name="Pangilinan J."/>
            <person name="Pereira M."/>
            <person name="Perotto S."/>
            <person name="Peter M."/>
            <person name="Riley R."/>
            <person name="Sitrit Y."/>
            <person name="Stielow B."/>
            <person name="Szollosi G."/>
            <person name="Zifcakova L."/>
            <person name="Stursova M."/>
            <person name="Spatafora J.W."/>
            <person name="Tedersoo L."/>
            <person name="Vaario L.-M."/>
            <person name="Yamada A."/>
            <person name="Yan M."/>
            <person name="Wang P."/>
            <person name="Xu J."/>
            <person name="Bruns T."/>
            <person name="Baldrian P."/>
            <person name="Vilgalys R."/>
            <person name="Henrissat B."/>
            <person name="Grigoriev I.V."/>
            <person name="Hibbett D."/>
            <person name="Nagy L.G."/>
            <person name="Martin F.M."/>
        </authorList>
    </citation>
    <scope>NUCLEOTIDE SEQUENCE</scope>
    <source>
        <strain evidence="3">BED1</strain>
    </source>
</reference>
<feature type="compositionally biased region" description="Basic and acidic residues" evidence="1">
    <location>
        <begin position="278"/>
        <end position="355"/>
    </location>
</feature>
<dbReference type="Proteomes" id="UP001194468">
    <property type="component" value="Unassembled WGS sequence"/>
</dbReference>
<keyword evidence="3" id="KW-0378">Hydrolase</keyword>
<reference evidence="3" key="2">
    <citation type="journal article" date="2020" name="Nat. Commun.">
        <title>Large-scale genome sequencing of mycorrhizal fungi provides insights into the early evolution of symbiotic traits.</title>
        <authorList>
            <person name="Miyauchi S."/>
            <person name="Kiss E."/>
            <person name="Kuo A."/>
            <person name="Drula E."/>
            <person name="Kohler A."/>
            <person name="Sanchez-Garcia M."/>
            <person name="Morin E."/>
            <person name="Andreopoulos B."/>
            <person name="Barry K.W."/>
            <person name="Bonito G."/>
            <person name="Buee M."/>
            <person name="Carver A."/>
            <person name="Chen C."/>
            <person name="Cichocki N."/>
            <person name="Clum A."/>
            <person name="Culley D."/>
            <person name="Crous P.W."/>
            <person name="Fauchery L."/>
            <person name="Girlanda M."/>
            <person name="Hayes R.D."/>
            <person name="Keri Z."/>
            <person name="LaButti K."/>
            <person name="Lipzen A."/>
            <person name="Lombard V."/>
            <person name="Magnuson J."/>
            <person name="Maillard F."/>
            <person name="Murat C."/>
            <person name="Nolan M."/>
            <person name="Ohm R.A."/>
            <person name="Pangilinan J."/>
            <person name="Pereira M.F."/>
            <person name="Perotto S."/>
            <person name="Peter M."/>
            <person name="Pfister S."/>
            <person name="Riley R."/>
            <person name="Sitrit Y."/>
            <person name="Stielow J.B."/>
            <person name="Szollosi G."/>
            <person name="Zifcakova L."/>
            <person name="Stursova M."/>
            <person name="Spatafora J.W."/>
            <person name="Tedersoo L."/>
            <person name="Vaario L.M."/>
            <person name="Yamada A."/>
            <person name="Yan M."/>
            <person name="Wang P."/>
            <person name="Xu J."/>
            <person name="Bruns T."/>
            <person name="Baldrian P."/>
            <person name="Vilgalys R."/>
            <person name="Dunand C."/>
            <person name="Henrissat B."/>
            <person name="Grigoriev I.V."/>
            <person name="Hibbett D."/>
            <person name="Nagy L.G."/>
            <person name="Martin F.M."/>
        </authorList>
    </citation>
    <scope>NUCLEOTIDE SEQUENCE</scope>
    <source>
        <strain evidence="3">BED1</strain>
    </source>
</reference>